<feature type="compositionally biased region" description="Basic and acidic residues" evidence="1">
    <location>
        <begin position="25"/>
        <end position="42"/>
    </location>
</feature>
<organism evidence="2 3">
    <name type="scientific">Fusarium oxysporum f. sp. cepae</name>
    <dbReference type="NCBI Taxonomy" id="396571"/>
    <lineage>
        <taxon>Eukaryota</taxon>
        <taxon>Fungi</taxon>
        <taxon>Dikarya</taxon>
        <taxon>Ascomycota</taxon>
        <taxon>Pezizomycotina</taxon>
        <taxon>Sordariomycetes</taxon>
        <taxon>Hypocreomycetidae</taxon>
        <taxon>Hypocreales</taxon>
        <taxon>Nectriaceae</taxon>
        <taxon>Fusarium</taxon>
        <taxon>Fusarium oxysporum species complex</taxon>
    </lineage>
</organism>
<dbReference type="Proteomes" id="UP000270866">
    <property type="component" value="Unassembled WGS sequence"/>
</dbReference>
<evidence type="ECO:0000313" key="3">
    <source>
        <dbReference type="Proteomes" id="UP000270866"/>
    </source>
</evidence>
<feature type="compositionally biased region" description="Basic and acidic residues" evidence="1">
    <location>
        <begin position="50"/>
        <end position="62"/>
    </location>
</feature>
<accession>A0A3L6MZ98</accession>
<dbReference type="AlphaFoldDB" id="A0A3L6MZ98"/>
<comment type="caution">
    <text evidence="2">The sequence shown here is derived from an EMBL/GenBank/DDBJ whole genome shotgun (WGS) entry which is preliminary data.</text>
</comment>
<sequence>MRQLNAVSGRTAFPCSRSPIDLVESADRSSESSPEHQSRDNPRNAFAMQTDRRPNQIDHSDLLPDESVTPVLQGFTKGNPEVTCSTRWTQGSEKQWQIDIKAQNE</sequence>
<dbReference type="EMBL" id="MRCU01000010">
    <property type="protein sequence ID" value="RKK10411.1"/>
    <property type="molecule type" value="Genomic_DNA"/>
</dbReference>
<feature type="region of interest" description="Disordered" evidence="1">
    <location>
        <begin position="1"/>
        <end position="63"/>
    </location>
</feature>
<evidence type="ECO:0000256" key="1">
    <source>
        <dbReference type="SAM" id="MobiDB-lite"/>
    </source>
</evidence>
<gene>
    <name evidence="2" type="ORF">BFJ65_g14411</name>
</gene>
<name>A0A3L6MZ98_FUSOX</name>
<evidence type="ECO:0000313" key="2">
    <source>
        <dbReference type="EMBL" id="RKK10411.1"/>
    </source>
</evidence>
<reference evidence="2 3" key="1">
    <citation type="journal article" date="2018" name="Sci. Rep.">
        <title>Characterisation of pathogen-specific regions and novel effector candidates in Fusarium oxysporum f. sp. cepae.</title>
        <authorList>
            <person name="Armitage A.D."/>
            <person name="Taylor A."/>
            <person name="Sobczyk M.K."/>
            <person name="Baxter L."/>
            <person name="Greenfield B.P."/>
            <person name="Bates H.J."/>
            <person name="Wilson F."/>
            <person name="Jackson A.C."/>
            <person name="Ott S."/>
            <person name="Harrison R.J."/>
            <person name="Clarkson J.P."/>
        </authorList>
    </citation>
    <scope>NUCLEOTIDE SEQUENCE [LARGE SCALE GENOMIC DNA]</scope>
    <source>
        <strain evidence="2 3">FoC_Fus2</strain>
    </source>
</reference>
<proteinExistence type="predicted"/>
<protein>
    <submittedName>
        <fullName evidence="2">Uncharacterized protein</fullName>
    </submittedName>
</protein>